<protein>
    <submittedName>
        <fullName evidence="1">Uncharacterized protein</fullName>
    </submittedName>
</protein>
<dbReference type="EMBL" id="CAJNOT010000158">
    <property type="protein sequence ID" value="CAF0870154.1"/>
    <property type="molecule type" value="Genomic_DNA"/>
</dbReference>
<reference evidence="1" key="1">
    <citation type="submission" date="2021-02" db="EMBL/GenBank/DDBJ databases">
        <authorList>
            <person name="Nowell W R."/>
        </authorList>
    </citation>
    <scope>NUCLEOTIDE SEQUENCE</scope>
</reference>
<name>A0A813XG71_9BILA</name>
<gene>
    <name evidence="1" type="ORF">ZHD862_LOCUS5839</name>
</gene>
<accession>A0A813XG71</accession>
<organism evidence="1 2">
    <name type="scientific">Rotaria sordida</name>
    <dbReference type="NCBI Taxonomy" id="392033"/>
    <lineage>
        <taxon>Eukaryota</taxon>
        <taxon>Metazoa</taxon>
        <taxon>Spiralia</taxon>
        <taxon>Gnathifera</taxon>
        <taxon>Rotifera</taxon>
        <taxon>Eurotatoria</taxon>
        <taxon>Bdelloidea</taxon>
        <taxon>Philodinida</taxon>
        <taxon>Philodinidae</taxon>
        <taxon>Rotaria</taxon>
    </lineage>
</organism>
<sequence length="78" mass="8862">MTHFFERYGIYRNNHLDYHLVIDIGESTAPESVVYYTNQDALDPTSVIGRHDNPILPPYPAQSAIEFCSSYGQSFSTC</sequence>
<proteinExistence type="predicted"/>
<dbReference type="AlphaFoldDB" id="A0A813XG71"/>
<dbReference type="Proteomes" id="UP000663864">
    <property type="component" value="Unassembled WGS sequence"/>
</dbReference>
<evidence type="ECO:0000313" key="1">
    <source>
        <dbReference type="EMBL" id="CAF0870154.1"/>
    </source>
</evidence>
<comment type="caution">
    <text evidence="1">The sequence shown here is derived from an EMBL/GenBank/DDBJ whole genome shotgun (WGS) entry which is preliminary data.</text>
</comment>
<evidence type="ECO:0000313" key="2">
    <source>
        <dbReference type="Proteomes" id="UP000663864"/>
    </source>
</evidence>